<dbReference type="AlphaFoldDB" id="A0A9J6QV83"/>
<keyword evidence="9" id="KW-1185">Reference proteome</keyword>
<sequence>MKSFEDRYQENYGRIYNYIHGMTKNPVLAEDLTQEVFLIAYKKGSRFLRHENPPAFLYRTAKLKTYEALRDDAKHRAMELKEEPVSGDPDLLEAILAEEDRNIDERKFVPQVMERLSQEQRELYQSYYLDKKSMRQIAQEKGIKETALKMRYVRLRKEVRRIIREMDMGSGGVC</sequence>
<keyword evidence="3" id="KW-0731">Sigma factor</keyword>
<keyword evidence="2" id="KW-0805">Transcription regulation</keyword>
<keyword evidence="5" id="KW-0804">Transcription</keyword>
<dbReference type="GO" id="GO:0003677">
    <property type="term" value="F:DNA binding"/>
    <property type="evidence" value="ECO:0007669"/>
    <property type="project" value="UniProtKB-KW"/>
</dbReference>
<evidence type="ECO:0000256" key="3">
    <source>
        <dbReference type="ARBA" id="ARBA00023082"/>
    </source>
</evidence>
<dbReference type="Proteomes" id="UP001065549">
    <property type="component" value="Unassembled WGS sequence"/>
</dbReference>
<evidence type="ECO:0000256" key="4">
    <source>
        <dbReference type="ARBA" id="ARBA00023125"/>
    </source>
</evidence>
<proteinExistence type="inferred from homology"/>
<dbReference type="InterPro" id="IPR036388">
    <property type="entry name" value="WH-like_DNA-bd_sf"/>
</dbReference>
<dbReference type="InterPro" id="IPR039425">
    <property type="entry name" value="RNA_pol_sigma-70-like"/>
</dbReference>
<protein>
    <submittedName>
        <fullName evidence="8">Sigma-70 family RNA polymerase sigma factor</fullName>
    </submittedName>
</protein>
<gene>
    <name evidence="8" type="ORF">OBO34_11710</name>
</gene>
<dbReference type="InterPro" id="IPR013325">
    <property type="entry name" value="RNA_pol_sigma_r2"/>
</dbReference>
<dbReference type="Pfam" id="PF04542">
    <property type="entry name" value="Sigma70_r2"/>
    <property type="match status" value="1"/>
</dbReference>
<dbReference type="PANTHER" id="PTHR43133:SF8">
    <property type="entry name" value="RNA POLYMERASE SIGMA FACTOR HI_1459-RELATED"/>
    <property type="match status" value="1"/>
</dbReference>
<reference evidence="8" key="1">
    <citation type="submission" date="2022-09" db="EMBL/GenBank/DDBJ databases">
        <title>Culturomic study of gut microbiota in children with autism spectrum disorder.</title>
        <authorList>
            <person name="Efimov B.A."/>
            <person name="Chaplin A.V."/>
            <person name="Sokolova S.R."/>
            <person name="Pikina A.P."/>
            <person name="Korzhanova M."/>
            <person name="Belova V."/>
            <person name="Korostin D."/>
        </authorList>
    </citation>
    <scope>NUCLEOTIDE SEQUENCE</scope>
    <source>
        <strain evidence="8">ASD5510</strain>
    </source>
</reference>
<evidence type="ECO:0000256" key="2">
    <source>
        <dbReference type="ARBA" id="ARBA00023015"/>
    </source>
</evidence>
<organism evidence="8 9">
    <name type="scientific">Hominibacterium faecale</name>
    <dbReference type="NCBI Taxonomy" id="2839743"/>
    <lineage>
        <taxon>Bacteria</taxon>
        <taxon>Bacillati</taxon>
        <taxon>Bacillota</taxon>
        <taxon>Clostridia</taxon>
        <taxon>Peptostreptococcales</taxon>
        <taxon>Anaerovoracaceae</taxon>
        <taxon>Hominibacterium</taxon>
    </lineage>
</organism>
<dbReference type="Gene3D" id="1.10.10.10">
    <property type="entry name" value="Winged helix-like DNA-binding domain superfamily/Winged helix DNA-binding domain"/>
    <property type="match status" value="1"/>
</dbReference>
<dbReference type="GO" id="GO:0006352">
    <property type="term" value="P:DNA-templated transcription initiation"/>
    <property type="evidence" value="ECO:0007669"/>
    <property type="project" value="InterPro"/>
</dbReference>
<accession>A0A9J6QV83</accession>
<dbReference type="EMBL" id="JAOSHN010000004">
    <property type="protein sequence ID" value="MCU7379015.1"/>
    <property type="molecule type" value="Genomic_DNA"/>
</dbReference>
<dbReference type="InterPro" id="IPR007627">
    <property type="entry name" value="RNA_pol_sigma70_r2"/>
</dbReference>
<evidence type="ECO:0000256" key="5">
    <source>
        <dbReference type="ARBA" id="ARBA00023163"/>
    </source>
</evidence>
<comment type="caution">
    <text evidence="8">The sequence shown here is derived from an EMBL/GenBank/DDBJ whole genome shotgun (WGS) entry which is preliminary data.</text>
</comment>
<dbReference type="SUPFAM" id="SSF88659">
    <property type="entry name" value="Sigma3 and sigma4 domains of RNA polymerase sigma factors"/>
    <property type="match status" value="1"/>
</dbReference>
<dbReference type="Gene3D" id="1.10.1740.10">
    <property type="match status" value="1"/>
</dbReference>
<evidence type="ECO:0000259" key="6">
    <source>
        <dbReference type="Pfam" id="PF04542"/>
    </source>
</evidence>
<dbReference type="RefSeq" id="WP_148397696.1">
    <property type="nucleotide sequence ID" value="NZ_JAJAGH010000001.1"/>
</dbReference>
<dbReference type="SUPFAM" id="SSF88946">
    <property type="entry name" value="Sigma2 domain of RNA polymerase sigma factors"/>
    <property type="match status" value="1"/>
</dbReference>
<feature type="domain" description="RNA polymerase sigma factor 70 region 4 type 2" evidence="7">
    <location>
        <begin position="111"/>
        <end position="158"/>
    </location>
</feature>
<feature type="domain" description="RNA polymerase sigma-70 region 2" evidence="6">
    <location>
        <begin position="8"/>
        <end position="73"/>
    </location>
</feature>
<comment type="similarity">
    <text evidence="1">Belongs to the sigma-70 factor family. ECF subfamily.</text>
</comment>
<dbReference type="InterPro" id="IPR013324">
    <property type="entry name" value="RNA_pol_sigma_r3/r4-like"/>
</dbReference>
<dbReference type="NCBIfam" id="TIGR02937">
    <property type="entry name" value="sigma70-ECF"/>
    <property type="match status" value="1"/>
</dbReference>
<evidence type="ECO:0000313" key="9">
    <source>
        <dbReference type="Proteomes" id="UP001065549"/>
    </source>
</evidence>
<evidence type="ECO:0000256" key="1">
    <source>
        <dbReference type="ARBA" id="ARBA00010641"/>
    </source>
</evidence>
<dbReference type="PANTHER" id="PTHR43133">
    <property type="entry name" value="RNA POLYMERASE ECF-TYPE SIGMA FACTO"/>
    <property type="match status" value="1"/>
</dbReference>
<dbReference type="InterPro" id="IPR014284">
    <property type="entry name" value="RNA_pol_sigma-70_dom"/>
</dbReference>
<keyword evidence="4" id="KW-0238">DNA-binding</keyword>
<dbReference type="InterPro" id="IPR013249">
    <property type="entry name" value="RNA_pol_sigma70_r4_t2"/>
</dbReference>
<dbReference type="Pfam" id="PF08281">
    <property type="entry name" value="Sigma70_r4_2"/>
    <property type="match status" value="1"/>
</dbReference>
<name>A0A9J6QV83_9FIRM</name>
<dbReference type="GO" id="GO:0016987">
    <property type="term" value="F:sigma factor activity"/>
    <property type="evidence" value="ECO:0007669"/>
    <property type="project" value="UniProtKB-KW"/>
</dbReference>
<evidence type="ECO:0000259" key="7">
    <source>
        <dbReference type="Pfam" id="PF08281"/>
    </source>
</evidence>
<evidence type="ECO:0000313" key="8">
    <source>
        <dbReference type="EMBL" id="MCU7379015.1"/>
    </source>
</evidence>